<evidence type="ECO:0000256" key="4">
    <source>
        <dbReference type="SAM" id="SignalP"/>
    </source>
</evidence>
<dbReference type="EMBL" id="CP011058">
    <property type="protein sequence ID" value="AJY75188.1"/>
    <property type="molecule type" value="Genomic_DNA"/>
</dbReference>
<dbReference type="CDD" id="cd06306">
    <property type="entry name" value="PBP1_TorT-like"/>
    <property type="match status" value="1"/>
</dbReference>
<evidence type="ECO:0000259" key="5">
    <source>
        <dbReference type="Pfam" id="PF13407"/>
    </source>
</evidence>
<dbReference type="InterPro" id="IPR025997">
    <property type="entry name" value="SBP_2_dom"/>
</dbReference>
<dbReference type="PANTHER" id="PTHR46847:SF1">
    <property type="entry name" value="D-ALLOSE-BINDING PERIPLASMIC PROTEIN-RELATED"/>
    <property type="match status" value="1"/>
</dbReference>
<reference evidence="7" key="2">
    <citation type="submission" date="2015-03" db="EMBL/GenBank/DDBJ databases">
        <title>Genome sequence of Paenibacillus beijingensis strain DSM 24997T.</title>
        <authorList>
            <person name="Kwak Y."/>
            <person name="Shin J.-H."/>
        </authorList>
    </citation>
    <scope>NUCLEOTIDE SEQUENCE [LARGE SCALE GENOMIC DNA]</scope>
    <source>
        <strain evidence="7">DSM 24997</strain>
    </source>
</reference>
<keyword evidence="3 4" id="KW-0732">Signal</keyword>
<dbReference type="Pfam" id="PF13407">
    <property type="entry name" value="Peripla_BP_4"/>
    <property type="match status" value="1"/>
</dbReference>
<name>A0A0D5NJU2_9BACL</name>
<evidence type="ECO:0000256" key="1">
    <source>
        <dbReference type="ARBA" id="ARBA00004196"/>
    </source>
</evidence>
<dbReference type="STRING" id="1126833.VN24_12125"/>
<gene>
    <name evidence="6" type="ORF">VN24_12125</name>
</gene>
<organism evidence="6 7">
    <name type="scientific">Paenibacillus beijingensis</name>
    <dbReference type="NCBI Taxonomy" id="1126833"/>
    <lineage>
        <taxon>Bacteria</taxon>
        <taxon>Bacillati</taxon>
        <taxon>Bacillota</taxon>
        <taxon>Bacilli</taxon>
        <taxon>Bacillales</taxon>
        <taxon>Paenibacillaceae</taxon>
        <taxon>Paenibacillus</taxon>
    </lineage>
</organism>
<dbReference type="AlphaFoldDB" id="A0A0D5NJU2"/>
<dbReference type="PROSITE" id="PS51257">
    <property type="entry name" value="PROKAR_LIPOPROTEIN"/>
    <property type="match status" value="1"/>
</dbReference>
<evidence type="ECO:0000313" key="7">
    <source>
        <dbReference type="Proteomes" id="UP000032633"/>
    </source>
</evidence>
<feature type="signal peptide" evidence="4">
    <location>
        <begin position="1"/>
        <end position="25"/>
    </location>
</feature>
<evidence type="ECO:0000256" key="3">
    <source>
        <dbReference type="ARBA" id="ARBA00022729"/>
    </source>
</evidence>
<reference evidence="6 7" key="1">
    <citation type="journal article" date="2015" name="J. Biotechnol.">
        <title>Complete genome sequence of Paenibacillus beijingensis 7188(T) (=DSM 24997(T)), a novel rhizobacterium from jujube garden soil.</title>
        <authorList>
            <person name="Kwak Y."/>
            <person name="Shin J.H."/>
        </authorList>
    </citation>
    <scope>NUCLEOTIDE SEQUENCE [LARGE SCALE GENOMIC DNA]</scope>
    <source>
        <strain evidence="6 7">DSM 24997</strain>
    </source>
</reference>
<dbReference type="Proteomes" id="UP000032633">
    <property type="component" value="Chromosome"/>
</dbReference>
<dbReference type="SUPFAM" id="SSF53822">
    <property type="entry name" value="Periplasmic binding protein-like I"/>
    <property type="match status" value="1"/>
</dbReference>
<comment type="subcellular location">
    <subcellularLocation>
        <location evidence="1">Cell envelope</location>
    </subcellularLocation>
</comment>
<evidence type="ECO:0000256" key="2">
    <source>
        <dbReference type="ARBA" id="ARBA00007639"/>
    </source>
</evidence>
<dbReference type="OrthoDB" id="9814427at2"/>
<protein>
    <recommendedName>
        <fullName evidence="5">Periplasmic binding protein domain-containing protein</fullName>
    </recommendedName>
</protein>
<dbReference type="GO" id="GO:0030246">
    <property type="term" value="F:carbohydrate binding"/>
    <property type="evidence" value="ECO:0007669"/>
    <property type="project" value="UniProtKB-ARBA"/>
</dbReference>
<dbReference type="KEGG" id="pbj:VN24_12125"/>
<dbReference type="InterPro" id="IPR028082">
    <property type="entry name" value="Peripla_BP_I"/>
</dbReference>
<proteinExistence type="inferred from homology"/>
<feature type="domain" description="Periplasmic binding protein" evidence="5">
    <location>
        <begin position="37"/>
        <end position="293"/>
    </location>
</feature>
<accession>A0A0D5NJU2</accession>
<dbReference type="GO" id="GO:0030313">
    <property type="term" value="C:cell envelope"/>
    <property type="evidence" value="ECO:0007669"/>
    <property type="project" value="UniProtKB-SubCell"/>
</dbReference>
<dbReference type="PANTHER" id="PTHR46847">
    <property type="entry name" value="D-ALLOSE-BINDING PERIPLASMIC PROTEIN-RELATED"/>
    <property type="match status" value="1"/>
</dbReference>
<dbReference type="PATRIC" id="fig|1126833.4.peg.2655"/>
<evidence type="ECO:0000313" key="6">
    <source>
        <dbReference type="EMBL" id="AJY75188.1"/>
    </source>
</evidence>
<comment type="similarity">
    <text evidence="2">Belongs to the bacterial solute-binding protein 2 family.</text>
</comment>
<sequence>MRKIYLSTMFTIMTILLLSACSSNANQPEVNQDDIVIGLSVPSLSSSFWTSIVYGAQSEADRLGAKLIVVNAGGDTKVQDQISQIQNLIQKQVDALIVGATDGKGVAPIVSQAVSKGIPVVGLSSLPESDELVSEVGADHYKIGQLLAKGMGDALKGTGQVAMMAGPAGQHWATDRAKGFQETISSEFPAIKIVSIEHTDDNRNGALTLMEDWLQRFPDLTGVFTATDDIGAGAADAIAAANKTGGILIASSNLSPVGIDYMKRGLITFETAEKVVVQGKAAAEQAYNAVAGKPVEKQVITDVLYVDRNGIDSVDLSEINAPDGFKP</sequence>
<keyword evidence="7" id="KW-1185">Reference proteome</keyword>
<dbReference type="RefSeq" id="WP_045670621.1">
    <property type="nucleotide sequence ID" value="NZ_CP011058.1"/>
</dbReference>
<dbReference type="HOGENOM" id="CLU_037628_3_2_9"/>
<dbReference type="Gene3D" id="3.40.50.2300">
    <property type="match status" value="2"/>
</dbReference>
<feature type="chain" id="PRO_5002296364" description="Periplasmic binding protein domain-containing protein" evidence="4">
    <location>
        <begin position="26"/>
        <end position="327"/>
    </location>
</feature>